<protein>
    <submittedName>
        <fullName evidence="9">MLO-like protein 4</fullName>
    </submittedName>
</protein>
<keyword evidence="4" id="KW-0611">Plant defense</keyword>
<keyword evidence="5 8" id="KW-1133">Transmembrane helix</keyword>
<comment type="similarity">
    <text evidence="2">Belongs to the MLO family.</text>
</comment>
<sequence>MAVEEGRSLAETPSWSVATVTTFMVAVCFLVERSIHRFGKWLQRTKKKALFASLEKIREGVWLEEMGEPDSPTAQWELARS</sequence>
<evidence type="ECO:0000256" key="1">
    <source>
        <dbReference type="ARBA" id="ARBA00004141"/>
    </source>
</evidence>
<dbReference type="EMBL" id="JAUJYO010000008">
    <property type="protein sequence ID" value="KAK1311064.1"/>
    <property type="molecule type" value="Genomic_DNA"/>
</dbReference>
<evidence type="ECO:0000256" key="8">
    <source>
        <dbReference type="SAM" id="Phobius"/>
    </source>
</evidence>
<dbReference type="Proteomes" id="UP001180020">
    <property type="component" value="Unassembled WGS sequence"/>
</dbReference>
<keyword evidence="3 8" id="KW-0812">Transmembrane</keyword>
<evidence type="ECO:0000256" key="3">
    <source>
        <dbReference type="ARBA" id="ARBA00022692"/>
    </source>
</evidence>
<keyword evidence="10" id="KW-1185">Reference proteome</keyword>
<dbReference type="GO" id="GO:0016020">
    <property type="term" value="C:membrane"/>
    <property type="evidence" value="ECO:0007669"/>
    <property type="project" value="UniProtKB-SubCell"/>
</dbReference>
<proteinExistence type="inferred from homology"/>
<name>A0AAV9EDV8_ACOCL</name>
<feature type="transmembrane region" description="Helical" evidence="8">
    <location>
        <begin position="12"/>
        <end position="31"/>
    </location>
</feature>
<accession>A0AAV9EDV8</accession>
<evidence type="ECO:0000256" key="2">
    <source>
        <dbReference type="ARBA" id="ARBA00006574"/>
    </source>
</evidence>
<evidence type="ECO:0000313" key="10">
    <source>
        <dbReference type="Proteomes" id="UP001180020"/>
    </source>
</evidence>
<evidence type="ECO:0000256" key="5">
    <source>
        <dbReference type="ARBA" id="ARBA00022989"/>
    </source>
</evidence>
<dbReference type="Pfam" id="PF03094">
    <property type="entry name" value="Mlo"/>
    <property type="match status" value="1"/>
</dbReference>
<dbReference type="AlphaFoldDB" id="A0AAV9EDV8"/>
<organism evidence="9 10">
    <name type="scientific">Acorus calamus</name>
    <name type="common">Sweet flag</name>
    <dbReference type="NCBI Taxonomy" id="4465"/>
    <lineage>
        <taxon>Eukaryota</taxon>
        <taxon>Viridiplantae</taxon>
        <taxon>Streptophyta</taxon>
        <taxon>Embryophyta</taxon>
        <taxon>Tracheophyta</taxon>
        <taxon>Spermatophyta</taxon>
        <taxon>Magnoliopsida</taxon>
        <taxon>Liliopsida</taxon>
        <taxon>Acoraceae</taxon>
        <taxon>Acorus</taxon>
    </lineage>
</organism>
<dbReference type="InterPro" id="IPR004326">
    <property type="entry name" value="Mlo"/>
</dbReference>
<comment type="caution">
    <text evidence="9">The sequence shown here is derived from an EMBL/GenBank/DDBJ whole genome shotgun (WGS) entry which is preliminary data.</text>
</comment>
<reference evidence="9" key="2">
    <citation type="submission" date="2023-06" db="EMBL/GenBank/DDBJ databases">
        <authorList>
            <person name="Ma L."/>
            <person name="Liu K.-W."/>
            <person name="Li Z."/>
            <person name="Hsiao Y.-Y."/>
            <person name="Qi Y."/>
            <person name="Fu T."/>
            <person name="Tang G."/>
            <person name="Zhang D."/>
            <person name="Sun W.-H."/>
            <person name="Liu D.-K."/>
            <person name="Li Y."/>
            <person name="Chen G.-Z."/>
            <person name="Liu X.-D."/>
            <person name="Liao X.-Y."/>
            <person name="Jiang Y.-T."/>
            <person name="Yu X."/>
            <person name="Hao Y."/>
            <person name="Huang J."/>
            <person name="Zhao X.-W."/>
            <person name="Ke S."/>
            <person name="Chen Y.-Y."/>
            <person name="Wu W.-L."/>
            <person name="Hsu J.-L."/>
            <person name="Lin Y.-F."/>
            <person name="Huang M.-D."/>
            <person name="Li C.-Y."/>
            <person name="Huang L."/>
            <person name="Wang Z.-W."/>
            <person name="Zhao X."/>
            <person name="Zhong W.-Y."/>
            <person name="Peng D.-H."/>
            <person name="Ahmad S."/>
            <person name="Lan S."/>
            <person name="Zhang J.-S."/>
            <person name="Tsai W.-C."/>
            <person name="Van De Peer Y."/>
            <person name="Liu Z.-J."/>
        </authorList>
    </citation>
    <scope>NUCLEOTIDE SEQUENCE</scope>
    <source>
        <strain evidence="9">CP</strain>
        <tissue evidence="9">Leaves</tissue>
    </source>
</reference>
<dbReference type="GO" id="GO:0006952">
    <property type="term" value="P:defense response"/>
    <property type="evidence" value="ECO:0007669"/>
    <property type="project" value="UniProtKB-KW"/>
</dbReference>
<evidence type="ECO:0000256" key="6">
    <source>
        <dbReference type="ARBA" id="ARBA00023136"/>
    </source>
</evidence>
<dbReference type="PANTHER" id="PTHR31942:SF9">
    <property type="entry name" value="MLO-LIKE PROTEIN 4"/>
    <property type="match status" value="1"/>
</dbReference>
<keyword evidence="7" id="KW-0568">Pathogenesis-related protein</keyword>
<dbReference type="PANTHER" id="PTHR31942">
    <property type="entry name" value="MLO-LIKE PROTEIN 1"/>
    <property type="match status" value="1"/>
</dbReference>
<reference evidence="9" key="1">
    <citation type="journal article" date="2023" name="Nat. Commun.">
        <title>Diploid and tetraploid genomes of Acorus and the evolution of monocots.</title>
        <authorList>
            <person name="Ma L."/>
            <person name="Liu K.W."/>
            <person name="Li Z."/>
            <person name="Hsiao Y.Y."/>
            <person name="Qi Y."/>
            <person name="Fu T."/>
            <person name="Tang G.D."/>
            <person name="Zhang D."/>
            <person name="Sun W.H."/>
            <person name="Liu D.K."/>
            <person name="Li Y."/>
            <person name="Chen G.Z."/>
            <person name="Liu X.D."/>
            <person name="Liao X.Y."/>
            <person name="Jiang Y.T."/>
            <person name="Yu X."/>
            <person name="Hao Y."/>
            <person name="Huang J."/>
            <person name="Zhao X.W."/>
            <person name="Ke S."/>
            <person name="Chen Y.Y."/>
            <person name="Wu W.L."/>
            <person name="Hsu J.L."/>
            <person name="Lin Y.F."/>
            <person name="Huang M.D."/>
            <person name="Li C.Y."/>
            <person name="Huang L."/>
            <person name="Wang Z.W."/>
            <person name="Zhao X."/>
            <person name="Zhong W.Y."/>
            <person name="Peng D.H."/>
            <person name="Ahmad S."/>
            <person name="Lan S."/>
            <person name="Zhang J.S."/>
            <person name="Tsai W.C."/>
            <person name="Van de Peer Y."/>
            <person name="Liu Z.J."/>
        </authorList>
    </citation>
    <scope>NUCLEOTIDE SEQUENCE</scope>
    <source>
        <strain evidence="9">CP</strain>
    </source>
</reference>
<keyword evidence="6 8" id="KW-0472">Membrane</keyword>
<evidence type="ECO:0000313" key="9">
    <source>
        <dbReference type="EMBL" id="KAK1311064.1"/>
    </source>
</evidence>
<evidence type="ECO:0000256" key="7">
    <source>
        <dbReference type="ARBA" id="ARBA00023265"/>
    </source>
</evidence>
<evidence type="ECO:0000256" key="4">
    <source>
        <dbReference type="ARBA" id="ARBA00022821"/>
    </source>
</evidence>
<comment type="subcellular location">
    <subcellularLocation>
        <location evidence="1">Membrane</location>
        <topology evidence="1">Multi-pass membrane protein</topology>
    </subcellularLocation>
</comment>
<gene>
    <name evidence="9" type="primary">MLO4</name>
    <name evidence="9" type="ORF">QJS10_CPA08g01132</name>
</gene>